<evidence type="ECO:0000313" key="2">
    <source>
        <dbReference type="EMBL" id="ROS44955.1"/>
    </source>
</evidence>
<proteinExistence type="predicted"/>
<dbReference type="PROSITE" id="PS51318">
    <property type="entry name" value="TAT"/>
    <property type="match status" value="1"/>
</dbReference>
<dbReference type="GeneID" id="301848641"/>
<feature type="transmembrane region" description="Helical" evidence="1">
    <location>
        <begin position="43"/>
        <end position="62"/>
    </location>
</feature>
<keyword evidence="1" id="KW-1133">Transmembrane helix</keyword>
<keyword evidence="3" id="KW-1185">Reference proteome</keyword>
<feature type="transmembrane region" description="Helical" evidence="1">
    <location>
        <begin position="14"/>
        <end position="37"/>
    </location>
</feature>
<organism evidence="2 3">
    <name type="scientific">Amycolatopsis thermoflava</name>
    <dbReference type="NCBI Taxonomy" id="84480"/>
    <lineage>
        <taxon>Bacteria</taxon>
        <taxon>Bacillati</taxon>
        <taxon>Actinomycetota</taxon>
        <taxon>Actinomycetes</taxon>
        <taxon>Pseudonocardiales</taxon>
        <taxon>Pseudonocardiaceae</taxon>
        <taxon>Amycolatopsis</taxon>
        <taxon>Amycolatopsis methanolica group</taxon>
    </lineage>
</organism>
<keyword evidence="1" id="KW-0812">Transmembrane</keyword>
<evidence type="ECO:0000256" key="1">
    <source>
        <dbReference type="SAM" id="Phobius"/>
    </source>
</evidence>
<dbReference type="EMBL" id="RKHY01000001">
    <property type="protein sequence ID" value="ROS44955.1"/>
    <property type="molecule type" value="Genomic_DNA"/>
</dbReference>
<gene>
    <name evidence="2" type="ORF">EDD35_7413</name>
</gene>
<dbReference type="RefSeq" id="WP_027929777.1">
    <property type="nucleotide sequence ID" value="NZ_CBDRBK010000004.1"/>
</dbReference>
<dbReference type="AlphaFoldDB" id="A0A3N2HA17"/>
<reference evidence="2 3" key="1">
    <citation type="submission" date="2018-11" db="EMBL/GenBank/DDBJ databases">
        <title>Sequencing the genomes of 1000 actinobacteria strains.</title>
        <authorList>
            <person name="Klenk H.-P."/>
        </authorList>
    </citation>
    <scope>NUCLEOTIDE SEQUENCE [LARGE SCALE GENOMIC DNA]</scope>
    <source>
        <strain evidence="2 3">DSM 44348</strain>
    </source>
</reference>
<accession>A0A3N2HA17</accession>
<keyword evidence="1" id="KW-0472">Membrane</keyword>
<sequence>MSEEPAPVAQRRRLLWGSVLATVVALAILVPGLAGALGARSNWLPYGIALAVLAALGWYQWVSAGRPRRR</sequence>
<evidence type="ECO:0000313" key="3">
    <source>
        <dbReference type="Proteomes" id="UP000274843"/>
    </source>
</evidence>
<name>A0A3N2HA17_9PSEU</name>
<dbReference type="Proteomes" id="UP000274843">
    <property type="component" value="Unassembled WGS sequence"/>
</dbReference>
<dbReference type="InterPro" id="IPR006311">
    <property type="entry name" value="TAT_signal"/>
</dbReference>
<protein>
    <submittedName>
        <fullName evidence="2">Uncharacterized protein</fullName>
    </submittedName>
</protein>
<comment type="caution">
    <text evidence="2">The sequence shown here is derived from an EMBL/GenBank/DDBJ whole genome shotgun (WGS) entry which is preliminary data.</text>
</comment>